<evidence type="ECO:0000256" key="1">
    <source>
        <dbReference type="ARBA" id="ARBA00007317"/>
    </source>
</evidence>
<dbReference type="PROSITE" id="PS00189">
    <property type="entry name" value="LIPOYL"/>
    <property type="match status" value="1"/>
</dbReference>
<dbReference type="GO" id="GO:0006086">
    <property type="term" value="P:pyruvate decarboxylation to acetyl-CoA"/>
    <property type="evidence" value="ECO:0007669"/>
    <property type="project" value="InterPro"/>
</dbReference>
<dbReference type="InterPro" id="IPR006257">
    <property type="entry name" value="LAT1"/>
</dbReference>
<dbReference type="PANTHER" id="PTHR23151:SF90">
    <property type="entry name" value="DIHYDROLIPOYLLYSINE-RESIDUE ACETYLTRANSFERASE COMPONENT OF PYRUVATE DEHYDROGENASE COMPLEX, MITOCHONDRIAL-RELATED"/>
    <property type="match status" value="1"/>
</dbReference>
<dbReference type="InterPro" id="IPR001078">
    <property type="entry name" value="2-oxoacid_DH_actylTfrase"/>
</dbReference>
<comment type="caution">
    <text evidence="11">The sequence shown here is derived from an EMBL/GenBank/DDBJ whole genome shotgun (WGS) entry which is preliminary data.</text>
</comment>
<dbReference type="Proteomes" id="UP001362899">
    <property type="component" value="Unassembled WGS sequence"/>
</dbReference>
<dbReference type="InterPro" id="IPR000089">
    <property type="entry name" value="Biotin_lipoyl"/>
</dbReference>
<reference evidence="11 12" key="1">
    <citation type="journal article" date="2023" name="Elife">
        <title>Identification of key yeast species and microbe-microbe interactions impacting larval growth of Drosophila in the wild.</title>
        <authorList>
            <person name="Mure A."/>
            <person name="Sugiura Y."/>
            <person name="Maeda R."/>
            <person name="Honda K."/>
            <person name="Sakurai N."/>
            <person name="Takahashi Y."/>
            <person name="Watada M."/>
            <person name="Katoh T."/>
            <person name="Gotoh A."/>
            <person name="Gotoh Y."/>
            <person name="Taniguchi I."/>
            <person name="Nakamura K."/>
            <person name="Hayashi T."/>
            <person name="Katayama T."/>
            <person name="Uemura T."/>
            <person name="Hattori Y."/>
        </authorList>
    </citation>
    <scope>NUCLEOTIDE SEQUENCE [LARGE SCALE GENOMIC DNA]</scope>
    <source>
        <strain evidence="11 12">SB-73</strain>
    </source>
</reference>
<dbReference type="GO" id="GO:0005739">
    <property type="term" value="C:mitochondrion"/>
    <property type="evidence" value="ECO:0007669"/>
    <property type="project" value="UniProtKB-SubCell"/>
</dbReference>
<dbReference type="SUPFAM" id="SSF47005">
    <property type="entry name" value="Peripheral subunit-binding domain of 2-oxo acid dehydrogenase complex"/>
    <property type="match status" value="1"/>
</dbReference>
<comment type="subcellular location">
    <subcellularLocation>
        <location evidence="7">Mitochondrion</location>
    </subcellularLocation>
</comment>
<comment type="function">
    <text evidence="7">The pyruvate dehydrogenase complex catalyzes the overall conversion of pyruvate to acetyl-CoA and CO(2).</text>
</comment>
<feature type="domain" description="Lipoyl-binding" evidence="9">
    <location>
        <begin position="44"/>
        <end position="120"/>
    </location>
</feature>
<keyword evidence="2 7" id="KW-0808">Transferase</keyword>
<evidence type="ECO:0000256" key="4">
    <source>
        <dbReference type="ARBA" id="ARBA00022946"/>
    </source>
</evidence>
<dbReference type="Pfam" id="PF00364">
    <property type="entry name" value="Biotin_lipoyl"/>
    <property type="match status" value="1"/>
</dbReference>
<keyword evidence="3 7" id="KW-0450">Lipoyl</keyword>
<feature type="region of interest" description="Disordered" evidence="8">
    <location>
        <begin position="159"/>
        <end position="179"/>
    </location>
</feature>
<dbReference type="EMBL" id="BTGC01000003">
    <property type="protein sequence ID" value="GMM49965.1"/>
    <property type="molecule type" value="Genomic_DNA"/>
</dbReference>
<dbReference type="AlphaFoldDB" id="A0AAV5RF22"/>
<keyword evidence="12" id="KW-1185">Reference proteome</keyword>
<dbReference type="InterPro" id="IPR004167">
    <property type="entry name" value="PSBD"/>
</dbReference>
<dbReference type="FunFam" id="2.40.50.100:FF:000010">
    <property type="entry name" value="Acetyltransferase component of pyruvate dehydrogenase complex"/>
    <property type="match status" value="1"/>
</dbReference>
<dbReference type="SUPFAM" id="SSF51230">
    <property type="entry name" value="Single hybrid motif"/>
    <property type="match status" value="1"/>
</dbReference>
<proteinExistence type="inferred from homology"/>
<dbReference type="InterPro" id="IPR023213">
    <property type="entry name" value="CAT-like_dom_sf"/>
</dbReference>
<evidence type="ECO:0000256" key="7">
    <source>
        <dbReference type="RuleBase" id="RU361137"/>
    </source>
</evidence>
<dbReference type="FunFam" id="3.30.559.10:FF:000003">
    <property type="entry name" value="Acetyltransferase component of pyruvate dehydrogenase complex"/>
    <property type="match status" value="1"/>
</dbReference>
<dbReference type="CDD" id="cd06849">
    <property type="entry name" value="lipoyl_domain"/>
    <property type="match status" value="1"/>
</dbReference>
<dbReference type="PROSITE" id="PS50968">
    <property type="entry name" value="BIOTINYL_LIPOYL"/>
    <property type="match status" value="1"/>
</dbReference>
<name>A0AAV5RF22_STABA</name>
<dbReference type="Pfam" id="PF02817">
    <property type="entry name" value="E3_binding"/>
    <property type="match status" value="1"/>
</dbReference>
<dbReference type="PROSITE" id="PS51826">
    <property type="entry name" value="PSBD"/>
    <property type="match status" value="1"/>
</dbReference>
<evidence type="ECO:0000256" key="6">
    <source>
        <dbReference type="ARBA" id="ARBA00065810"/>
    </source>
</evidence>
<feature type="compositionally biased region" description="Low complexity" evidence="8">
    <location>
        <begin position="159"/>
        <end position="177"/>
    </location>
</feature>
<dbReference type="EC" id="2.3.1.12" evidence="7"/>
<dbReference type="Gene3D" id="4.10.320.10">
    <property type="entry name" value="E3-binding domain"/>
    <property type="match status" value="1"/>
</dbReference>
<keyword evidence="4" id="KW-0809">Transit peptide</keyword>
<dbReference type="GO" id="GO:0004742">
    <property type="term" value="F:dihydrolipoyllysine-residue acetyltransferase activity"/>
    <property type="evidence" value="ECO:0007669"/>
    <property type="project" value="UniProtKB-UniRule"/>
</dbReference>
<dbReference type="Gene3D" id="3.30.559.10">
    <property type="entry name" value="Chloramphenicol acetyltransferase-like domain"/>
    <property type="match status" value="1"/>
</dbReference>
<dbReference type="InterPro" id="IPR003016">
    <property type="entry name" value="2-oxoA_DH_lipoyl-BS"/>
</dbReference>
<evidence type="ECO:0000256" key="5">
    <source>
        <dbReference type="ARBA" id="ARBA00023315"/>
    </source>
</evidence>
<evidence type="ECO:0000256" key="2">
    <source>
        <dbReference type="ARBA" id="ARBA00022679"/>
    </source>
</evidence>
<comment type="similarity">
    <text evidence="1 7">Belongs to the 2-oxoacid dehydrogenase family.</text>
</comment>
<dbReference type="Gene3D" id="2.40.50.100">
    <property type="match status" value="1"/>
</dbReference>
<feature type="domain" description="Peripheral subunit-binding (PSBD)" evidence="10">
    <location>
        <begin position="183"/>
        <end position="220"/>
    </location>
</feature>
<gene>
    <name evidence="11" type="ORF">DASB73_009230</name>
</gene>
<evidence type="ECO:0000256" key="3">
    <source>
        <dbReference type="ARBA" id="ARBA00022823"/>
    </source>
</evidence>
<accession>A0AAV5RF22</accession>
<keyword evidence="5 7" id="KW-0012">Acyltransferase</keyword>
<dbReference type="GO" id="GO:0045254">
    <property type="term" value="C:pyruvate dehydrogenase complex"/>
    <property type="evidence" value="ECO:0007669"/>
    <property type="project" value="UniProtKB-UniRule"/>
</dbReference>
<dbReference type="InterPro" id="IPR036625">
    <property type="entry name" value="E3-bd_dom_sf"/>
</dbReference>
<evidence type="ECO:0000259" key="9">
    <source>
        <dbReference type="PROSITE" id="PS50968"/>
    </source>
</evidence>
<feature type="compositionally biased region" description="Basic and acidic residues" evidence="8">
    <location>
        <begin position="228"/>
        <end position="238"/>
    </location>
</feature>
<evidence type="ECO:0000259" key="10">
    <source>
        <dbReference type="PROSITE" id="PS51826"/>
    </source>
</evidence>
<organism evidence="11 12">
    <name type="scientific">Starmerella bacillaris</name>
    <name type="common">Yeast</name>
    <name type="synonym">Candida zemplinina</name>
    <dbReference type="NCBI Taxonomy" id="1247836"/>
    <lineage>
        <taxon>Eukaryota</taxon>
        <taxon>Fungi</taxon>
        <taxon>Dikarya</taxon>
        <taxon>Ascomycota</taxon>
        <taxon>Saccharomycotina</taxon>
        <taxon>Dipodascomycetes</taxon>
        <taxon>Dipodascales</taxon>
        <taxon>Trichomonascaceae</taxon>
        <taxon>Starmerella</taxon>
    </lineage>
</organism>
<comment type="catalytic activity">
    <reaction evidence="7">
        <text>N(6)-[(R)-dihydrolipoyl]-L-lysyl-[protein] + acetyl-CoA = N(6)-[(R)-S(8)-acetyldihydrolipoyl]-L-lysyl-[protein] + CoA</text>
        <dbReference type="Rhea" id="RHEA:17017"/>
        <dbReference type="Rhea" id="RHEA-COMP:10475"/>
        <dbReference type="Rhea" id="RHEA-COMP:10478"/>
        <dbReference type="ChEBI" id="CHEBI:57287"/>
        <dbReference type="ChEBI" id="CHEBI:57288"/>
        <dbReference type="ChEBI" id="CHEBI:83100"/>
        <dbReference type="ChEBI" id="CHEBI:83111"/>
        <dbReference type="EC" id="2.3.1.12"/>
    </reaction>
</comment>
<feature type="region of interest" description="Disordered" evidence="8">
    <location>
        <begin position="228"/>
        <end position="247"/>
    </location>
</feature>
<dbReference type="PANTHER" id="PTHR23151">
    <property type="entry name" value="DIHYDROLIPOAMIDE ACETYL/SUCCINYL-TRANSFERASE-RELATED"/>
    <property type="match status" value="1"/>
</dbReference>
<dbReference type="Pfam" id="PF00198">
    <property type="entry name" value="2-oxoacid_dh"/>
    <property type="match status" value="1"/>
</dbReference>
<evidence type="ECO:0000256" key="8">
    <source>
        <dbReference type="SAM" id="MobiDB-lite"/>
    </source>
</evidence>
<evidence type="ECO:0000313" key="11">
    <source>
        <dbReference type="EMBL" id="GMM49965.1"/>
    </source>
</evidence>
<comment type="cofactor">
    <cofactor evidence="7">
        <name>(R)-lipoate</name>
        <dbReference type="ChEBI" id="CHEBI:83088"/>
    </cofactor>
    <text evidence="7">Binds 1 lipoyl cofactor covalently.</text>
</comment>
<protein>
    <recommendedName>
        <fullName evidence="7">Acetyltransferase component of pyruvate dehydrogenase complex</fullName>
        <ecNumber evidence="7">2.3.1.12</ecNumber>
    </recommendedName>
</protein>
<sequence length="480" mass="50744">MSGLVRSVRVLKHLGNPSRAVLSQQLLVAKFSTSLARFKTYPPHTLIDMPALSPTMEAGNVCAWKKQAGDTLASGDVLVEIETDKATMDFEFQDDGFLAKILVPDGTNDVAVGTPIGVFVTEAEDVPKFADFTVDAAKSAPKAVDSSAAASDSASASASASATPNAASNAPTSTSSAPLGRIFISPRAKMVALEKGIKISEVKGTGPNGRIITRDIENFKPVLKTETQAEAKQSKSEAKSSQPAASAAYVDTPISTMRSVIGKRLRQSKSEAPDFIVSSNVSVSKLMQLRASLNQSSEGAYKISVNDIFIKAIAQAALKVPAANTHWIEKDNVLREYKQVDVSVAVSTPKGLLTPIVSNVESKGLSQISSSVKDLAKRARDNKLLPEEFQGGTITISNMGMNPAVGMFTSIINPPQSTIVAVGAVQRVAIEDPIAESGISFDDVITVTGTFDHRVVDGAVAGEFMKTLKTILENPLQLLL</sequence>
<dbReference type="NCBIfam" id="TIGR01349">
    <property type="entry name" value="PDHac_trf_mito"/>
    <property type="match status" value="1"/>
</dbReference>
<dbReference type="SUPFAM" id="SSF52777">
    <property type="entry name" value="CoA-dependent acyltransferases"/>
    <property type="match status" value="1"/>
</dbReference>
<evidence type="ECO:0000313" key="12">
    <source>
        <dbReference type="Proteomes" id="UP001362899"/>
    </source>
</evidence>
<dbReference type="InterPro" id="IPR045257">
    <property type="entry name" value="E2/Pdx1"/>
</dbReference>
<comment type="subunit">
    <text evidence="6">Eukaryotic pyruvate dehydrogenase (PDH) complexes are organized as a core consisting of the oligomeric dihydrolipoamide acetyl-transferase (E2), around which are arranged multiple copies of pyruvate dehydrogenase (E1), dihydrolipoamide dehydrogenase (E3) and protein X (E3BP) bound by non-covalent bonds.</text>
</comment>
<dbReference type="InterPro" id="IPR011053">
    <property type="entry name" value="Single_hybrid_motif"/>
</dbReference>